<dbReference type="Gene3D" id="2.80.10.50">
    <property type="match status" value="1"/>
</dbReference>
<feature type="chain" id="PRO_5011958017" evidence="1">
    <location>
        <begin position="34"/>
        <end position="410"/>
    </location>
</feature>
<name>A0A1M7NA96_9ACTN</name>
<organism evidence="3 4">
    <name type="scientific">Actinacidiphila paucisporea</name>
    <dbReference type="NCBI Taxonomy" id="310782"/>
    <lineage>
        <taxon>Bacteria</taxon>
        <taxon>Bacillati</taxon>
        <taxon>Actinomycetota</taxon>
        <taxon>Actinomycetes</taxon>
        <taxon>Kitasatosporales</taxon>
        <taxon>Streptomycetaceae</taxon>
        <taxon>Actinacidiphila</taxon>
    </lineage>
</organism>
<keyword evidence="4" id="KW-1185">Reference proteome</keyword>
<proteinExistence type="predicted"/>
<dbReference type="EMBL" id="FRBI01000018">
    <property type="protein sequence ID" value="SHN00425.1"/>
    <property type="molecule type" value="Genomic_DNA"/>
</dbReference>
<dbReference type="InterPro" id="IPR008999">
    <property type="entry name" value="Actin-crosslinking"/>
</dbReference>
<dbReference type="CDD" id="cd00257">
    <property type="entry name" value="beta-trefoil_FSCN-like"/>
    <property type="match status" value="1"/>
</dbReference>
<keyword evidence="3" id="KW-0315">Glutamine amidotransferase</keyword>
<evidence type="ECO:0000256" key="1">
    <source>
        <dbReference type="SAM" id="SignalP"/>
    </source>
</evidence>
<dbReference type="PANTHER" id="PTHR40469:SF2">
    <property type="entry name" value="GALACTOSE-BINDING DOMAIN-LIKE SUPERFAMILY PROTEIN"/>
    <property type="match status" value="1"/>
</dbReference>
<dbReference type="OrthoDB" id="9816308at2"/>
<dbReference type="Pfam" id="PF06283">
    <property type="entry name" value="ThuA"/>
    <property type="match status" value="1"/>
</dbReference>
<accession>A0A1M7NA96</accession>
<dbReference type="PROSITE" id="PS51318">
    <property type="entry name" value="TAT"/>
    <property type="match status" value="1"/>
</dbReference>
<dbReference type="SUPFAM" id="SSF50405">
    <property type="entry name" value="Actin-crosslinking proteins"/>
    <property type="match status" value="1"/>
</dbReference>
<evidence type="ECO:0000259" key="2">
    <source>
        <dbReference type="Pfam" id="PF06283"/>
    </source>
</evidence>
<evidence type="ECO:0000313" key="3">
    <source>
        <dbReference type="EMBL" id="SHN00425.1"/>
    </source>
</evidence>
<dbReference type="GO" id="GO:0016740">
    <property type="term" value="F:transferase activity"/>
    <property type="evidence" value="ECO:0007669"/>
    <property type="project" value="UniProtKB-KW"/>
</dbReference>
<dbReference type="InterPro" id="IPR006311">
    <property type="entry name" value="TAT_signal"/>
</dbReference>
<keyword evidence="1" id="KW-0732">Signal</keyword>
<dbReference type="PANTHER" id="PTHR40469">
    <property type="entry name" value="SECRETED GLYCOSYL HYDROLASE"/>
    <property type="match status" value="1"/>
</dbReference>
<keyword evidence="3" id="KW-0808">Transferase</keyword>
<feature type="domain" description="ThuA-like" evidence="2">
    <location>
        <begin position="51"/>
        <end position="261"/>
    </location>
</feature>
<sequence>MRTPRPRTRPALLAALSLSAAAVLTAAAPAVSAAPAPAPPSAGRAAAAPFKVLVFSKTTGYRHDSIPAGIAAIQQLGQQNNFTVVATEDDTQFTDANLAQYAAVIFLSATGDPVTTQAEKDAFQRYIEHGGGYVGIHAASDSGYTWAWYGDLVGAYFKQHPAIQPATVTVEEHTHPSTQGLPNSYTHTDEWYDFQTDPRSKVHVLTSVDDNSYTGSTMGADHPTTWCHTYDGGRAWYTGMGHTNESYTEANFLHLLLGGIQTAAGVVPADCSVTSTPPPVEHGISLKAHANGKYVTAPSTTQPLIASSTTVGTGQIFDEVDLGGGNVALRAHVNSQFVTAENAGAASLIANRGAAAGWETFQLIHNSDGSISLKAAANSKYVTAENAGAAALIANRTAIGPWEEFDLSTR</sequence>
<dbReference type="STRING" id="310782.SAMN05216499_11817"/>
<dbReference type="AlphaFoldDB" id="A0A1M7NA96"/>
<evidence type="ECO:0000313" key="4">
    <source>
        <dbReference type="Proteomes" id="UP000184111"/>
    </source>
</evidence>
<dbReference type="Gene3D" id="3.40.50.880">
    <property type="match status" value="1"/>
</dbReference>
<dbReference type="RefSeq" id="WP_073501047.1">
    <property type="nucleotide sequence ID" value="NZ_FRBI01000018.1"/>
</dbReference>
<feature type="signal peptide" evidence="1">
    <location>
        <begin position="1"/>
        <end position="33"/>
    </location>
</feature>
<dbReference type="Proteomes" id="UP000184111">
    <property type="component" value="Unassembled WGS sequence"/>
</dbReference>
<protein>
    <submittedName>
        <fullName evidence="3">Type 1 glutamine amidotransferase (GATase1)</fullName>
    </submittedName>
</protein>
<gene>
    <name evidence="3" type="ORF">SAMN05216499_11817</name>
</gene>
<dbReference type="SUPFAM" id="SSF52317">
    <property type="entry name" value="Class I glutamine amidotransferase-like"/>
    <property type="match status" value="1"/>
</dbReference>
<dbReference type="InterPro" id="IPR029062">
    <property type="entry name" value="Class_I_gatase-like"/>
</dbReference>
<reference evidence="3 4" key="1">
    <citation type="submission" date="2016-11" db="EMBL/GenBank/DDBJ databases">
        <authorList>
            <person name="Jaros S."/>
            <person name="Januszkiewicz K."/>
            <person name="Wedrychowicz H."/>
        </authorList>
    </citation>
    <scope>NUCLEOTIDE SEQUENCE [LARGE SCALE GENOMIC DNA]</scope>
    <source>
        <strain evidence="3 4">CGMCC 4.2025</strain>
    </source>
</reference>
<dbReference type="InterPro" id="IPR029010">
    <property type="entry name" value="ThuA-like"/>
</dbReference>